<evidence type="ECO:0000256" key="7">
    <source>
        <dbReference type="RuleBase" id="RU003435"/>
    </source>
</evidence>
<dbReference type="PANTHER" id="PTHR11804">
    <property type="entry name" value="PROTEASE M3 THIMET OLIGOPEPTIDASE-RELATED"/>
    <property type="match status" value="1"/>
</dbReference>
<keyword evidence="5 7" id="KW-0862">Zinc</keyword>
<dbReference type="PANTHER" id="PTHR11804:SF83">
    <property type="entry name" value="LD37516P"/>
    <property type="match status" value="1"/>
</dbReference>
<keyword evidence="4 7" id="KW-0378">Hydrolase</keyword>
<feature type="domain" description="Peptidase M3A/M3B catalytic" evidence="8">
    <location>
        <begin position="6"/>
        <end position="328"/>
    </location>
</feature>
<dbReference type="InterPro" id="IPR045090">
    <property type="entry name" value="Pept_M3A_M3B"/>
</dbReference>
<evidence type="ECO:0000256" key="1">
    <source>
        <dbReference type="ARBA" id="ARBA00006040"/>
    </source>
</evidence>
<proteinExistence type="inferred from homology"/>
<evidence type="ECO:0000256" key="4">
    <source>
        <dbReference type="ARBA" id="ARBA00022801"/>
    </source>
</evidence>
<evidence type="ECO:0000256" key="5">
    <source>
        <dbReference type="ARBA" id="ARBA00022833"/>
    </source>
</evidence>
<evidence type="ECO:0000256" key="2">
    <source>
        <dbReference type="ARBA" id="ARBA00022670"/>
    </source>
</evidence>
<protein>
    <recommendedName>
        <fullName evidence="8">Peptidase M3A/M3B catalytic domain-containing protein</fullName>
    </recommendedName>
</protein>
<dbReference type="GO" id="GO:0004222">
    <property type="term" value="F:metalloendopeptidase activity"/>
    <property type="evidence" value="ECO:0007669"/>
    <property type="project" value="InterPro"/>
</dbReference>
<evidence type="ECO:0000313" key="9">
    <source>
        <dbReference type="EMBL" id="CAH0754936.1"/>
    </source>
</evidence>
<dbReference type="Gene3D" id="3.40.390.10">
    <property type="entry name" value="Collagenase (Catalytic Domain)"/>
    <property type="match status" value="1"/>
</dbReference>
<dbReference type="EMBL" id="OU963862">
    <property type="protein sequence ID" value="CAH0754936.1"/>
    <property type="molecule type" value="Genomic_DNA"/>
</dbReference>
<dbReference type="InterPro" id="IPR024079">
    <property type="entry name" value="MetalloPept_cat_dom_sf"/>
</dbReference>
<keyword evidence="10" id="KW-1185">Reference proteome</keyword>
<reference evidence="9" key="1">
    <citation type="submission" date="2021-12" db="EMBL/GenBank/DDBJ databases">
        <authorList>
            <person name="King R."/>
        </authorList>
    </citation>
    <scope>NUCLEOTIDE SEQUENCE</scope>
</reference>
<feature type="non-terminal residue" evidence="9">
    <location>
        <position position="332"/>
    </location>
</feature>
<dbReference type="AlphaFoldDB" id="A0A9P0C8U0"/>
<sequence>FLSFDDYDQRVFFPLPTVFQGLLDLCSKLFHISFKEVKDGISTWHPDVKFYHVYRNEETKPCGAFYTDLVRRDGKYFLGSDYGWTVGIREHSLVPKKTLPISALVFNFTPGEGKDPPLLPFSAVQQLFAKFGHVLQNALCEAAYSDVSGLSYVEFEAVEAVPHFLANWLYDDAVFASINGHYKTGEKLNLPLKSIQQHLSGFKLCHELFKSHLDLRMHATDVFWKDIVNEIWPQHYTFPRSKWNSLPCQFSEVFSDGWAAAYYSRIWSQMIAADMTSAFHEENQDSESVGLRFRDTFLTFGGSCHASEVFRRFRGRDPSPTALLKQLGLIVG</sequence>
<dbReference type="SUPFAM" id="SSF55486">
    <property type="entry name" value="Metalloproteases ('zincins'), catalytic domain"/>
    <property type="match status" value="1"/>
</dbReference>
<keyword evidence="3 7" id="KW-0479">Metal-binding</keyword>
<evidence type="ECO:0000313" key="10">
    <source>
        <dbReference type="Proteomes" id="UP001152759"/>
    </source>
</evidence>
<dbReference type="InterPro" id="IPR024077">
    <property type="entry name" value="Neurolysin/TOP_dom2"/>
</dbReference>
<evidence type="ECO:0000256" key="6">
    <source>
        <dbReference type="ARBA" id="ARBA00023049"/>
    </source>
</evidence>
<keyword evidence="6 7" id="KW-0482">Metalloprotease</keyword>
<organism evidence="9 10">
    <name type="scientific">Bemisia tabaci</name>
    <name type="common">Sweetpotato whitefly</name>
    <name type="synonym">Aleurodes tabaci</name>
    <dbReference type="NCBI Taxonomy" id="7038"/>
    <lineage>
        <taxon>Eukaryota</taxon>
        <taxon>Metazoa</taxon>
        <taxon>Ecdysozoa</taxon>
        <taxon>Arthropoda</taxon>
        <taxon>Hexapoda</taxon>
        <taxon>Insecta</taxon>
        <taxon>Pterygota</taxon>
        <taxon>Neoptera</taxon>
        <taxon>Paraneoptera</taxon>
        <taxon>Hemiptera</taxon>
        <taxon>Sternorrhyncha</taxon>
        <taxon>Aleyrodoidea</taxon>
        <taxon>Aleyrodidae</taxon>
        <taxon>Aleyrodinae</taxon>
        <taxon>Bemisia</taxon>
    </lineage>
</organism>
<dbReference type="Proteomes" id="UP001152759">
    <property type="component" value="Chromosome 1"/>
</dbReference>
<dbReference type="GO" id="GO:0006508">
    <property type="term" value="P:proteolysis"/>
    <property type="evidence" value="ECO:0007669"/>
    <property type="project" value="UniProtKB-KW"/>
</dbReference>
<accession>A0A9P0C8U0</accession>
<name>A0A9P0C8U0_BEMTA</name>
<keyword evidence="2 7" id="KW-0645">Protease</keyword>
<comment type="cofactor">
    <cofactor evidence="7">
        <name>Zn(2+)</name>
        <dbReference type="ChEBI" id="CHEBI:29105"/>
    </cofactor>
    <text evidence="7">Binds 1 zinc ion.</text>
</comment>
<gene>
    <name evidence="9" type="ORF">BEMITA_LOCUS2080</name>
</gene>
<dbReference type="GO" id="GO:0046872">
    <property type="term" value="F:metal ion binding"/>
    <property type="evidence" value="ECO:0007669"/>
    <property type="project" value="UniProtKB-UniRule"/>
</dbReference>
<evidence type="ECO:0000259" key="8">
    <source>
        <dbReference type="Pfam" id="PF01432"/>
    </source>
</evidence>
<dbReference type="InterPro" id="IPR001567">
    <property type="entry name" value="Pept_M3A_M3B_dom"/>
</dbReference>
<comment type="similarity">
    <text evidence="1 7">Belongs to the peptidase M3 family.</text>
</comment>
<evidence type="ECO:0000256" key="3">
    <source>
        <dbReference type="ARBA" id="ARBA00022723"/>
    </source>
</evidence>
<dbReference type="Pfam" id="PF01432">
    <property type="entry name" value="Peptidase_M3"/>
    <property type="match status" value="1"/>
</dbReference>
<dbReference type="Gene3D" id="1.10.1370.10">
    <property type="entry name" value="Neurolysin, domain 3"/>
    <property type="match status" value="1"/>
</dbReference>